<dbReference type="GO" id="GO:0045892">
    <property type="term" value="P:negative regulation of DNA-templated transcription"/>
    <property type="evidence" value="ECO:0007669"/>
    <property type="project" value="TreeGrafter"/>
</dbReference>
<dbReference type="PRINTS" id="PR00035">
    <property type="entry name" value="HTHGNTR"/>
</dbReference>
<dbReference type="SMART" id="SM00866">
    <property type="entry name" value="UTRA"/>
    <property type="match status" value="1"/>
</dbReference>
<dbReference type="Pfam" id="PF00392">
    <property type="entry name" value="GntR"/>
    <property type="match status" value="1"/>
</dbReference>
<evidence type="ECO:0000313" key="5">
    <source>
        <dbReference type="EMBL" id="PWV97777.1"/>
    </source>
</evidence>
<dbReference type="AlphaFoldDB" id="A0A317PJL1"/>
<organism evidence="5 6">
    <name type="scientific">Hoeflea marina</name>
    <dbReference type="NCBI Taxonomy" id="274592"/>
    <lineage>
        <taxon>Bacteria</taxon>
        <taxon>Pseudomonadati</taxon>
        <taxon>Pseudomonadota</taxon>
        <taxon>Alphaproteobacteria</taxon>
        <taxon>Hyphomicrobiales</taxon>
        <taxon>Rhizobiaceae</taxon>
        <taxon>Hoeflea</taxon>
    </lineage>
</organism>
<sequence length="262" mass="29656">MHSAPEQKQLLREDGTPYYVQLAAIIRRQIADEALTIGDRLPTLKQLVATFGVSAMTVRHAINGLEKEGLIRAERGRGTFVTAKPEMPGAVPYLLTRSPARRGDGLNFRVLASRPANQELRISEDEGEAFGSYHYMKRSFSRNDRPFIVGEYLIATHAYAAVPERLWATELVSTLLYDTKEIGLSRVRQTFRVVSSMPHEAAELDIQMHEPVVRVRRIFQNPRGQVICLAQLVYRTDGVVFDINIEVDDRERLYELGGFPES</sequence>
<dbReference type="Gene3D" id="1.10.10.10">
    <property type="entry name" value="Winged helix-like DNA-binding domain superfamily/Winged helix DNA-binding domain"/>
    <property type="match status" value="1"/>
</dbReference>
<dbReference type="GO" id="GO:0003677">
    <property type="term" value="F:DNA binding"/>
    <property type="evidence" value="ECO:0007669"/>
    <property type="project" value="UniProtKB-KW"/>
</dbReference>
<keyword evidence="6" id="KW-1185">Reference proteome</keyword>
<accession>A0A317PJL1</accession>
<dbReference type="PANTHER" id="PTHR44846:SF1">
    <property type="entry name" value="MANNOSYL-D-GLYCERATE TRANSPORT_METABOLISM SYSTEM REPRESSOR MNGR-RELATED"/>
    <property type="match status" value="1"/>
</dbReference>
<dbReference type="SMART" id="SM00345">
    <property type="entry name" value="HTH_GNTR"/>
    <property type="match status" value="1"/>
</dbReference>
<protein>
    <submittedName>
        <fullName evidence="5">GntR family transcriptional regulator</fullName>
    </submittedName>
</protein>
<dbReference type="InterPro" id="IPR028978">
    <property type="entry name" value="Chorismate_lyase_/UTRA_dom_sf"/>
</dbReference>
<dbReference type="PANTHER" id="PTHR44846">
    <property type="entry name" value="MANNOSYL-D-GLYCERATE TRANSPORT/METABOLISM SYSTEM REPRESSOR MNGR-RELATED"/>
    <property type="match status" value="1"/>
</dbReference>
<dbReference type="GO" id="GO:0003700">
    <property type="term" value="F:DNA-binding transcription factor activity"/>
    <property type="evidence" value="ECO:0007669"/>
    <property type="project" value="InterPro"/>
</dbReference>
<keyword evidence="2" id="KW-0238">DNA-binding</keyword>
<name>A0A317PJL1_9HYPH</name>
<feature type="domain" description="HTH gntR-type" evidence="4">
    <location>
        <begin position="16"/>
        <end position="84"/>
    </location>
</feature>
<dbReference type="InterPro" id="IPR036390">
    <property type="entry name" value="WH_DNA-bd_sf"/>
</dbReference>
<dbReference type="SUPFAM" id="SSF46785">
    <property type="entry name" value="Winged helix' DNA-binding domain"/>
    <property type="match status" value="1"/>
</dbReference>
<dbReference type="InterPro" id="IPR000524">
    <property type="entry name" value="Tscrpt_reg_HTH_GntR"/>
</dbReference>
<dbReference type="Proteomes" id="UP000246352">
    <property type="component" value="Unassembled WGS sequence"/>
</dbReference>
<dbReference type="Pfam" id="PF07702">
    <property type="entry name" value="UTRA"/>
    <property type="match status" value="1"/>
</dbReference>
<gene>
    <name evidence="5" type="ORF">DFR52_106302</name>
</gene>
<evidence type="ECO:0000313" key="6">
    <source>
        <dbReference type="Proteomes" id="UP000246352"/>
    </source>
</evidence>
<reference evidence="5 6" key="1">
    <citation type="submission" date="2018-05" db="EMBL/GenBank/DDBJ databases">
        <title>Genomic Encyclopedia of Type Strains, Phase IV (KMG-IV): sequencing the most valuable type-strain genomes for metagenomic binning, comparative biology and taxonomic classification.</title>
        <authorList>
            <person name="Goeker M."/>
        </authorList>
    </citation>
    <scope>NUCLEOTIDE SEQUENCE [LARGE SCALE GENOMIC DNA]</scope>
    <source>
        <strain evidence="5 6">DSM 16791</strain>
    </source>
</reference>
<dbReference type="CDD" id="cd07377">
    <property type="entry name" value="WHTH_GntR"/>
    <property type="match status" value="1"/>
</dbReference>
<dbReference type="InterPro" id="IPR050679">
    <property type="entry name" value="Bact_HTH_transcr_reg"/>
</dbReference>
<evidence type="ECO:0000256" key="3">
    <source>
        <dbReference type="ARBA" id="ARBA00023163"/>
    </source>
</evidence>
<evidence type="ECO:0000259" key="4">
    <source>
        <dbReference type="PROSITE" id="PS50949"/>
    </source>
</evidence>
<dbReference type="Gene3D" id="3.40.1410.10">
    <property type="entry name" value="Chorismate lyase-like"/>
    <property type="match status" value="1"/>
</dbReference>
<dbReference type="SUPFAM" id="SSF64288">
    <property type="entry name" value="Chorismate lyase-like"/>
    <property type="match status" value="1"/>
</dbReference>
<comment type="caution">
    <text evidence="5">The sequence shown here is derived from an EMBL/GenBank/DDBJ whole genome shotgun (WGS) entry which is preliminary data.</text>
</comment>
<evidence type="ECO:0000256" key="1">
    <source>
        <dbReference type="ARBA" id="ARBA00023015"/>
    </source>
</evidence>
<dbReference type="InterPro" id="IPR036388">
    <property type="entry name" value="WH-like_DNA-bd_sf"/>
</dbReference>
<evidence type="ECO:0000256" key="2">
    <source>
        <dbReference type="ARBA" id="ARBA00023125"/>
    </source>
</evidence>
<keyword evidence="1" id="KW-0805">Transcription regulation</keyword>
<dbReference type="InterPro" id="IPR011663">
    <property type="entry name" value="UTRA"/>
</dbReference>
<keyword evidence="3" id="KW-0804">Transcription</keyword>
<dbReference type="PROSITE" id="PS50949">
    <property type="entry name" value="HTH_GNTR"/>
    <property type="match status" value="1"/>
</dbReference>
<proteinExistence type="predicted"/>
<dbReference type="EMBL" id="QGTR01000006">
    <property type="protein sequence ID" value="PWV97777.1"/>
    <property type="molecule type" value="Genomic_DNA"/>
</dbReference>